<feature type="region of interest" description="Disordered" evidence="1">
    <location>
        <begin position="234"/>
        <end position="282"/>
    </location>
</feature>
<dbReference type="Proteomes" id="UP000239724">
    <property type="component" value="Unassembled WGS sequence"/>
</dbReference>
<sequence length="282" mass="30849">MVKRALPGRPRIVAAMLASPDDEIRSTGCSPCCIAPSAGMHSRPIRKTMSYTSGNTTSSAFPILDMMLQMQQIGLRAMTLYRPVTSAFLDAVADTERAAATDLAGARRGRASREAAGHEAAGERVIAVGEEVLNVGTRVVPGKTTRVRRVVVESPVQQDVTLHTETVVLERRRPQTSIGQDVLTEVTIEMSETNEVPVVSKSVHLVEEVLLRKEVTARTETIRDTIKRDKLEIEAPSQLPVVFNPEQKQDDRKRPGGNQERKQSVASIHAEGKSGETRGQEH</sequence>
<evidence type="ECO:0000259" key="2">
    <source>
        <dbReference type="Pfam" id="PF09557"/>
    </source>
</evidence>
<feature type="domain" description="DUF2382" evidence="2">
    <location>
        <begin position="128"/>
        <end position="233"/>
    </location>
</feature>
<keyword evidence="4" id="KW-1185">Reference proteome</keyword>
<dbReference type="EMBL" id="NHRY01000063">
    <property type="protein sequence ID" value="PPQ36038.1"/>
    <property type="molecule type" value="Genomic_DNA"/>
</dbReference>
<evidence type="ECO:0000256" key="1">
    <source>
        <dbReference type="SAM" id="MobiDB-lite"/>
    </source>
</evidence>
<gene>
    <name evidence="3" type="ORF">CCS01_05965</name>
</gene>
<dbReference type="AlphaFoldDB" id="A0A2S6NL81"/>
<name>A0A2S6NL81_RHOGL</name>
<proteinExistence type="predicted"/>
<feature type="compositionally biased region" description="Basic and acidic residues" evidence="1">
    <location>
        <begin position="247"/>
        <end position="263"/>
    </location>
</feature>
<evidence type="ECO:0000313" key="4">
    <source>
        <dbReference type="Proteomes" id="UP000239724"/>
    </source>
</evidence>
<reference evidence="3 4" key="1">
    <citation type="journal article" date="2018" name="Arch. Microbiol.">
        <title>New insights into the metabolic potential of the phototrophic purple bacterium Rhodopila globiformis DSM 161(T) from its draft genome sequence and evidence for a vanadium-dependent nitrogenase.</title>
        <authorList>
            <person name="Imhoff J.F."/>
            <person name="Rahn T."/>
            <person name="Kunzel S."/>
            <person name="Neulinger S.C."/>
        </authorList>
    </citation>
    <scope>NUCLEOTIDE SEQUENCE [LARGE SCALE GENOMIC DNA]</scope>
    <source>
        <strain evidence="3 4">DSM 161</strain>
    </source>
</reference>
<dbReference type="Pfam" id="PF09557">
    <property type="entry name" value="DUF2382"/>
    <property type="match status" value="1"/>
</dbReference>
<organism evidence="3 4">
    <name type="scientific">Rhodopila globiformis</name>
    <name type="common">Rhodopseudomonas globiformis</name>
    <dbReference type="NCBI Taxonomy" id="1071"/>
    <lineage>
        <taxon>Bacteria</taxon>
        <taxon>Pseudomonadati</taxon>
        <taxon>Pseudomonadota</taxon>
        <taxon>Alphaproteobacteria</taxon>
        <taxon>Acetobacterales</taxon>
        <taxon>Acetobacteraceae</taxon>
        <taxon>Rhodopila</taxon>
    </lineage>
</organism>
<evidence type="ECO:0000313" key="3">
    <source>
        <dbReference type="EMBL" id="PPQ36038.1"/>
    </source>
</evidence>
<feature type="compositionally biased region" description="Basic and acidic residues" evidence="1">
    <location>
        <begin position="270"/>
        <end position="282"/>
    </location>
</feature>
<dbReference type="InterPro" id="IPR019060">
    <property type="entry name" value="DUF2382"/>
</dbReference>
<accession>A0A2S6NL81</accession>
<comment type="caution">
    <text evidence="3">The sequence shown here is derived from an EMBL/GenBank/DDBJ whole genome shotgun (WGS) entry which is preliminary data.</text>
</comment>
<protein>
    <recommendedName>
        <fullName evidence="2">DUF2382 domain-containing protein</fullName>
    </recommendedName>
</protein>